<keyword evidence="1" id="KW-0808">Transferase</keyword>
<comment type="caution">
    <text evidence="1">The sequence shown here is derived from an EMBL/GenBank/DDBJ whole genome shotgun (WGS) entry which is preliminary data.</text>
</comment>
<evidence type="ECO:0000313" key="1">
    <source>
        <dbReference type="EMBL" id="SPW28279.1"/>
    </source>
</evidence>
<sequence length="264" mass="29733">MEDVSQTLFYPLLGRAKAASQWPDLFPDPWATQAAHIAAAEKTPAQPLGTFPTLCYGLRHLFTIREITQYLDTHPGAAVVNIGCGLDVLSEDLAGYDCTIYNLDFPDVIDMRHRWVPKADNEIDLPYSATDHEWLTKVSGDKGVIAVAPGVFYYLPIPEVAALVDAFGQAFPGGRLVYETESPMVMRGSEKQIARHGTPASMPFKVKDPYTPQDWSDAVRDYHVTFNFLDYLTDEQRKQIPSQYRILFGFFERIRGIYVVNMGF</sequence>
<gene>
    <name evidence="1" type="ORF">NCTC10254_01273</name>
</gene>
<dbReference type="Gene3D" id="3.40.50.150">
    <property type="entry name" value="Vaccinia Virus protein VP39"/>
    <property type="match status" value="1"/>
</dbReference>
<reference evidence="1 2" key="1">
    <citation type="submission" date="2018-06" db="EMBL/GenBank/DDBJ databases">
        <authorList>
            <consortium name="Pathogen Informatics"/>
            <person name="Doyle S."/>
        </authorList>
    </citation>
    <scope>NUCLEOTIDE SEQUENCE [LARGE SCALE GENOMIC DNA]</scope>
    <source>
        <strain evidence="1 2">NCTC10254</strain>
    </source>
</reference>
<protein>
    <submittedName>
        <fullName evidence="1">O-Methyltransferase involved in polyketide biosynthesis</fullName>
    </submittedName>
</protein>
<dbReference type="Proteomes" id="UP000249886">
    <property type="component" value="Unassembled WGS sequence"/>
</dbReference>
<dbReference type="GeneID" id="84574356"/>
<dbReference type="SUPFAM" id="SSF53335">
    <property type="entry name" value="S-adenosyl-L-methionine-dependent methyltransferases"/>
    <property type="match status" value="1"/>
</dbReference>
<proteinExistence type="predicted"/>
<dbReference type="AlphaFoldDB" id="A0A6H9XQH1"/>
<dbReference type="GO" id="GO:0008168">
    <property type="term" value="F:methyltransferase activity"/>
    <property type="evidence" value="ECO:0007669"/>
    <property type="project" value="UniProtKB-KW"/>
</dbReference>
<keyword evidence="1" id="KW-0489">Methyltransferase</keyword>
<accession>A0A6H9XQH1</accession>
<dbReference type="PANTHER" id="PTHR43619:SF2">
    <property type="entry name" value="S-ADENOSYL-L-METHIONINE-DEPENDENT METHYLTRANSFERASES SUPERFAMILY PROTEIN"/>
    <property type="match status" value="1"/>
</dbReference>
<name>A0A6H9XQH1_9CORY</name>
<organism evidence="1 2">
    <name type="scientific">Corynebacterium matruchotii</name>
    <dbReference type="NCBI Taxonomy" id="43768"/>
    <lineage>
        <taxon>Bacteria</taxon>
        <taxon>Bacillati</taxon>
        <taxon>Actinomycetota</taxon>
        <taxon>Actinomycetes</taxon>
        <taxon>Mycobacteriales</taxon>
        <taxon>Corynebacteriaceae</taxon>
        <taxon>Corynebacterium</taxon>
    </lineage>
</organism>
<dbReference type="EMBL" id="UARK01000006">
    <property type="protein sequence ID" value="SPW28279.1"/>
    <property type="molecule type" value="Genomic_DNA"/>
</dbReference>
<evidence type="ECO:0000313" key="2">
    <source>
        <dbReference type="Proteomes" id="UP000249886"/>
    </source>
</evidence>
<dbReference type="InterPro" id="IPR029063">
    <property type="entry name" value="SAM-dependent_MTases_sf"/>
</dbReference>
<dbReference type="PANTHER" id="PTHR43619">
    <property type="entry name" value="S-ADENOSYL-L-METHIONINE-DEPENDENT METHYLTRANSFERASE YKTD-RELATED"/>
    <property type="match status" value="1"/>
</dbReference>
<dbReference type="GO" id="GO:0032259">
    <property type="term" value="P:methylation"/>
    <property type="evidence" value="ECO:0007669"/>
    <property type="project" value="UniProtKB-KW"/>
</dbReference>
<dbReference type="RefSeq" id="WP_005525533.1">
    <property type="nucleotide sequence ID" value="NZ_CAUQUT010000002.1"/>
</dbReference>